<dbReference type="AlphaFoldDB" id="A0A6L2LW96"/>
<proteinExistence type="predicted"/>
<comment type="caution">
    <text evidence="1">The sequence shown here is derived from an EMBL/GenBank/DDBJ whole genome shotgun (WGS) entry which is preliminary data.</text>
</comment>
<dbReference type="EMBL" id="BKCJ010005315">
    <property type="protein sequence ID" value="GEU66056.1"/>
    <property type="molecule type" value="Genomic_DNA"/>
</dbReference>
<accession>A0A6L2LW96</accession>
<gene>
    <name evidence="1" type="ORF">Tci_038034</name>
</gene>
<organism evidence="1">
    <name type="scientific">Tanacetum cinerariifolium</name>
    <name type="common">Dalmatian daisy</name>
    <name type="synonym">Chrysanthemum cinerariifolium</name>
    <dbReference type="NCBI Taxonomy" id="118510"/>
    <lineage>
        <taxon>Eukaryota</taxon>
        <taxon>Viridiplantae</taxon>
        <taxon>Streptophyta</taxon>
        <taxon>Embryophyta</taxon>
        <taxon>Tracheophyta</taxon>
        <taxon>Spermatophyta</taxon>
        <taxon>Magnoliopsida</taxon>
        <taxon>eudicotyledons</taxon>
        <taxon>Gunneridae</taxon>
        <taxon>Pentapetalae</taxon>
        <taxon>asterids</taxon>
        <taxon>campanulids</taxon>
        <taxon>Asterales</taxon>
        <taxon>Asteraceae</taxon>
        <taxon>Asteroideae</taxon>
        <taxon>Anthemideae</taxon>
        <taxon>Anthemidinae</taxon>
        <taxon>Tanacetum</taxon>
    </lineage>
</organism>
<sequence>TRGAGFCWGIMVEVRGSSGEWWKLSRNVGKGVAGHGGKYG</sequence>
<feature type="non-terminal residue" evidence="1">
    <location>
        <position position="1"/>
    </location>
</feature>
<evidence type="ECO:0000313" key="1">
    <source>
        <dbReference type="EMBL" id="GEU66056.1"/>
    </source>
</evidence>
<reference evidence="1" key="1">
    <citation type="journal article" date="2019" name="Sci. Rep.">
        <title>Draft genome of Tanacetum cinerariifolium, the natural source of mosquito coil.</title>
        <authorList>
            <person name="Yamashiro T."/>
            <person name="Shiraishi A."/>
            <person name="Satake H."/>
            <person name="Nakayama K."/>
        </authorList>
    </citation>
    <scope>NUCLEOTIDE SEQUENCE</scope>
</reference>
<protein>
    <submittedName>
        <fullName evidence="1">Uncharacterized protein</fullName>
    </submittedName>
</protein>
<name>A0A6L2LW96_TANCI</name>